<protein>
    <submittedName>
        <fullName evidence="3">Uncharacterized protein</fullName>
    </submittedName>
</protein>
<feature type="transmembrane region" description="Helical" evidence="2">
    <location>
        <begin position="71"/>
        <end position="89"/>
    </location>
</feature>
<evidence type="ECO:0000313" key="3">
    <source>
        <dbReference type="EMBL" id="QVI19404.1"/>
    </source>
</evidence>
<keyword evidence="2" id="KW-0472">Membrane</keyword>
<evidence type="ECO:0000256" key="1">
    <source>
        <dbReference type="SAM" id="MobiDB-lite"/>
    </source>
</evidence>
<dbReference type="EMBL" id="CP074371">
    <property type="protein sequence ID" value="QVI19404.1"/>
    <property type="molecule type" value="Genomic_DNA"/>
</dbReference>
<keyword evidence="4" id="KW-1185">Reference proteome</keyword>
<feature type="transmembrane region" description="Helical" evidence="2">
    <location>
        <begin position="231"/>
        <end position="250"/>
    </location>
</feature>
<accession>A0ABX8CKH5</accession>
<feature type="region of interest" description="Disordered" evidence="1">
    <location>
        <begin position="1"/>
        <end position="23"/>
    </location>
</feature>
<proteinExistence type="predicted"/>
<name>A0ABX8CKH5_9NOCA</name>
<evidence type="ECO:0000256" key="2">
    <source>
        <dbReference type="SAM" id="Phobius"/>
    </source>
</evidence>
<feature type="transmembrane region" description="Helical" evidence="2">
    <location>
        <begin position="30"/>
        <end position="50"/>
    </location>
</feature>
<sequence length="267" mass="29662">MIDETSSAPADTPSATTEPAPPAADTARRWFEIAFDSGYLVTIWTLVIAMTRGRGRVRESDRRTAGLLRRAFLMLAIGDTAHVGFRVLALTRGDDKATVTWLGKRTSLLGIGEMMSSITMTFFYVLTLDAWRARFGKAWTRFTKLLLGAGAVRVVALAAPQNEWDQPTPPQKWSVYRNVPLLVLGLGQAFLIKRDARRTGDRTLARVGDAMLASFTFYTPVVLFARRVPAIGALMIPKTIAYVAMAIQVYRGFYRPAPADHDKQHRD</sequence>
<feature type="transmembrane region" description="Helical" evidence="2">
    <location>
        <begin position="204"/>
        <end position="225"/>
    </location>
</feature>
<evidence type="ECO:0000313" key="4">
    <source>
        <dbReference type="Proteomes" id="UP000683310"/>
    </source>
</evidence>
<reference evidence="3 4" key="1">
    <citation type="submission" date="2021-04" db="EMBL/GenBank/DDBJ databases">
        <title>Nocardia tengchongensis.</title>
        <authorList>
            <person name="Zhuang k."/>
            <person name="Ran Y."/>
            <person name="Li W."/>
        </authorList>
    </citation>
    <scope>NUCLEOTIDE SEQUENCE [LARGE SCALE GENOMIC DNA]</scope>
    <source>
        <strain evidence="3 4">CFH S0057</strain>
    </source>
</reference>
<gene>
    <name evidence="3" type="ORF">KHQ06_23765</name>
</gene>
<feature type="transmembrane region" description="Helical" evidence="2">
    <location>
        <begin position="109"/>
        <end position="130"/>
    </location>
</feature>
<feature type="compositionally biased region" description="Low complexity" evidence="1">
    <location>
        <begin position="1"/>
        <end position="18"/>
    </location>
</feature>
<keyword evidence="2" id="KW-0812">Transmembrane</keyword>
<dbReference type="RefSeq" id="WP_213555437.1">
    <property type="nucleotide sequence ID" value="NZ_JBHZDI010000067.1"/>
</dbReference>
<keyword evidence="2" id="KW-1133">Transmembrane helix</keyword>
<dbReference type="Proteomes" id="UP000683310">
    <property type="component" value="Chromosome"/>
</dbReference>
<organism evidence="3 4">
    <name type="scientific">Nocardia tengchongensis</name>
    <dbReference type="NCBI Taxonomy" id="2055889"/>
    <lineage>
        <taxon>Bacteria</taxon>
        <taxon>Bacillati</taxon>
        <taxon>Actinomycetota</taxon>
        <taxon>Actinomycetes</taxon>
        <taxon>Mycobacteriales</taxon>
        <taxon>Nocardiaceae</taxon>
        <taxon>Nocardia</taxon>
    </lineage>
</organism>